<organism evidence="1">
    <name type="scientific">Candidatus Kentrum sp. LPFa</name>
    <dbReference type="NCBI Taxonomy" id="2126335"/>
    <lineage>
        <taxon>Bacteria</taxon>
        <taxon>Pseudomonadati</taxon>
        <taxon>Pseudomonadota</taxon>
        <taxon>Gammaproteobacteria</taxon>
        <taxon>Candidatus Kentrum</taxon>
    </lineage>
</organism>
<evidence type="ECO:0008006" key="2">
    <source>
        <dbReference type="Google" id="ProtNLM"/>
    </source>
</evidence>
<dbReference type="AlphaFoldDB" id="A0A450W9B4"/>
<proteinExistence type="predicted"/>
<dbReference type="EMBL" id="CAADFK010000049">
    <property type="protein sequence ID" value="VFK13578.1"/>
    <property type="molecule type" value="Genomic_DNA"/>
</dbReference>
<name>A0A450W9B4_9GAMM</name>
<evidence type="ECO:0000313" key="1">
    <source>
        <dbReference type="EMBL" id="VFK13578.1"/>
    </source>
</evidence>
<gene>
    <name evidence="1" type="ORF">BECKLPF1236B_GA0070989_104911</name>
</gene>
<reference evidence="1" key="1">
    <citation type="submission" date="2019-02" db="EMBL/GenBank/DDBJ databases">
        <authorList>
            <person name="Gruber-Vodicka R. H."/>
            <person name="Seah K. B. B."/>
        </authorList>
    </citation>
    <scope>NUCLEOTIDE SEQUENCE</scope>
    <source>
        <strain evidence="1">BECK_S313</strain>
    </source>
</reference>
<protein>
    <recommendedName>
        <fullName evidence="2">Ribbon-helix-helix protein, copG family</fullName>
    </recommendedName>
</protein>
<sequence length="76" mass="8595">MNTTSFAIRIDDNPSILLGKVDEPSGRNRSGIVREAIERKQRQPRIIRFCNLRAQVTPFAEAQGYLTDEDVFADVS</sequence>
<accession>A0A450W9B4</accession>